<dbReference type="GO" id="GO:0006508">
    <property type="term" value="P:proteolysis"/>
    <property type="evidence" value="ECO:0007669"/>
    <property type="project" value="InterPro"/>
</dbReference>
<evidence type="ECO:0000313" key="1">
    <source>
        <dbReference type="EMBL" id="RBP63867.1"/>
    </source>
</evidence>
<dbReference type="RefSeq" id="WP_113920737.1">
    <property type="nucleotide sequence ID" value="NZ_QNRX01000009.1"/>
</dbReference>
<protein>
    <submittedName>
        <fullName evidence="1">Membrane dipeptidase</fullName>
    </submittedName>
</protein>
<accession>A0A366I6D0</accession>
<dbReference type="Pfam" id="PF01244">
    <property type="entry name" value="Peptidase_M19"/>
    <property type="match status" value="1"/>
</dbReference>
<dbReference type="Gene3D" id="3.20.20.140">
    <property type="entry name" value="Metal-dependent hydrolases"/>
    <property type="match status" value="1"/>
</dbReference>
<dbReference type="AlphaFoldDB" id="A0A366I6D0"/>
<name>A0A366I6D0_9FIRM</name>
<keyword evidence="2" id="KW-1185">Reference proteome</keyword>
<dbReference type="PANTHER" id="PTHR10443:SF12">
    <property type="entry name" value="DIPEPTIDASE"/>
    <property type="match status" value="1"/>
</dbReference>
<dbReference type="GO" id="GO:0070573">
    <property type="term" value="F:metallodipeptidase activity"/>
    <property type="evidence" value="ECO:0007669"/>
    <property type="project" value="InterPro"/>
</dbReference>
<dbReference type="SUPFAM" id="SSF51556">
    <property type="entry name" value="Metallo-dependent hydrolases"/>
    <property type="match status" value="1"/>
</dbReference>
<comment type="caution">
    <text evidence="1">The sequence shown here is derived from an EMBL/GenBank/DDBJ whole genome shotgun (WGS) entry which is preliminary data.</text>
</comment>
<dbReference type="OrthoDB" id="9804920at2"/>
<dbReference type="CDD" id="cd01301">
    <property type="entry name" value="rDP_like"/>
    <property type="match status" value="1"/>
</dbReference>
<dbReference type="PROSITE" id="PS51365">
    <property type="entry name" value="RENAL_DIPEPTIDASE_2"/>
    <property type="match status" value="1"/>
</dbReference>
<evidence type="ECO:0000313" key="2">
    <source>
        <dbReference type="Proteomes" id="UP000253490"/>
    </source>
</evidence>
<dbReference type="InterPro" id="IPR008257">
    <property type="entry name" value="Pept_M19"/>
</dbReference>
<proteinExistence type="predicted"/>
<dbReference type="Proteomes" id="UP000253490">
    <property type="component" value="Unassembled WGS sequence"/>
</dbReference>
<dbReference type="EMBL" id="QNRX01000009">
    <property type="protein sequence ID" value="RBP63867.1"/>
    <property type="molecule type" value="Genomic_DNA"/>
</dbReference>
<reference evidence="1 2" key="1">
    <citation type="submission" date="2018-06" db="EMBL/GenBank/DDBJ databases">
        <title>Genomic Encyclopedia of Type Strains, Phase IV (KMG-IV): sequencing the most valuable type-strain genomes for metagenomic binning, comparative biology and taxonomic classification.</title>
        <authorList>
            <person name="Goeker M."/>
        </authorList>
    </citation>
    <scope>NUCLEOTIDE SEQUENCE [LARGE SCALE GENOMIC DNA]</scope>
    <source>
        <strain evidence="1 2">DSM 22112</strain>
    </source>
</reference>
<dbReference type="PANTHER" id="PTHR10443">
    <property type="entry name" value="MICROSOMAL DIPEPTIDASE"/>
    <property type="match status" value="1"/>
</dbReference>
<sequence length="317" mass="36423">MGIIDLHCDTIKKIYELQEESLYENSYSVDIKKLIHGKVDAQFFAMFLNKAWIEEQKLDIYKYTKEFYKVFVKELEENQEYIKLAKNDSDVKANREKGILSAFLTIEEGHFLEDKIERLEEFYELGLRLITLTWNYENCIGYPNSYDKNDMKKGLKNFGFQVVEKMNELGMIIDVSHLSDGGFYDCIKHSKKPVIASHSNARAITNVPRNLTDEMMSLLADKGGIMGLNFCPHFLGEGETSKVEDMIRHTKHIKNKAGIDVLALGTDFDGIDGELEISNIGEMNKLLIALDRAGFKTNEIEKISYLNAERIIEECLN</sequence>
<dbReference type="InterPro" id="IPR032466">
    <property type="entry name" value="Metal_Hydrolase"/>
</dbReference>
<organism evidence="1 2">
    <name type="scientific">Alkalibaculum bacchi</name>
    <dbReference type="NCBI Taxonomy" id="645887"/>
    <lineage>
        <taxon>Bacteria</taxon>
        <taxon>Bacillati</taxon>
        <taxon>Bacillota</taxon>
        <taxon>Clostridia</taxon>
        <taxon>Eubacteriales</taxon>
        <taxon>Eubacteriaceae</taxon>
        <taxon>Alkalibaculum</taxon>
    </lineage>
</organism>
<gene>
    <name evidence="1" type="ORF">DES36_10986</name>
</gene>